<dbReference type="PATRIC" id="fig|449659.4.peg.949"/>
<sequence>MLEVLSFLDIVDKFNTEQYKVYHENVDSYWCHRLLRYIEESYLVKEIELS</sequence>
<protein>
    <submittedName>
        <fullName evidence="1">Uncharacterized protein</fullName>
    </submittedName>
</protein>
<dbReference type="AlphaFoldDB" id="A0A0R2LB65"/>
<reference evidence="1 2" key="1">
    <citation type="journal article" date="2015" name="Genome Announc.">
        <title>Expanding the biotechnology potential of lactobacilli through comparative genomics of 213 strains and associated genera.</title>
        <authorList>
            <person name="Sun Z."/>
            <person name="Harris H.M."/>
            <person name="McCann A."/>
            <person name="Guo C."/>
            <person name="Argimon S."/>
            <person name="Zhang W."/>
            <person name="Yang X."/>
            <person name="Jeffery I.B."/>
            <person name="Cooney J.C."/>
            <person name="Kagawa T.F."/>
            <person name="Liu W."/>
            <person name="Song Y."/>
            <person name="Salvetti E."/>
            <person name="Wrobel A."/>
            <person name="Rasinkangas P."/>
            <person name="Parkhill J."/>
            <person name="Rea M.C."/>
            <person name="O'Sullivan O."/>
            <person name="Ritari J."/>
            <person name="Douillard F.P."/>
            <person name="Paul Ross R."/>
            <person name="Yang R."/>
            <person name="Briner A.E."/>
            <person name="Felis G.E."/>
            <person name="de Vos W.M."/>
            <person name="Barrangou R."/>
            <person name="Klaenhammer T.R."/>
            <person name="Caufield P.W."/>
            <person name="Cui Y."/>
            <person name="Zhang H."/>
            <person name="O'Toole P.W."/>
        </authorList>
    </citation>
    <scope>NUCLEOTIDE SEQUENCE [LARGE SCALE GENOMIC DNA]</scope>
    <source>
        <strain evidence="1 2">NBRC 103219</strain>
    </source>
</reference>
<proteinExistence type="predicted"/>
<gene>
    <name evidence="1" type="ORF">IV66_GL000943</name>
</gene>
<keyword evidence="2" id="KW-1185">Reference proteome</keyword>
<dbReference type="EMBL" id="JQCN01000069">
    <property type="protein sequence ID" value="KRN95917.1"/>
    <property type="molecule type" value="Genomic_DNA"/>
</dbReference>
<evidence type="ECO:0000313" key="1">
    <source>
        <dbReference type="EMBL" id="KRN95917.1"/>
    </source>
</evidence>
<dbReference type="Proteomes" id="UP000051886">
    <property type="component" value="Unassembled WGS sequence"/>
</dbReference>
<name>A0A0R2LB65_9LACO</name>
<organism evidence="1 2">
    <name type="scientific">Ligilactobacillus pobuzihii</name>
    <dbReference type="NCBI Taxonomy" id="449659"/>
    <lineage>
        <taxon>Bacteria</taxon>
        <taxon>Bacillati</taxon>
        <taxon>Bacillota</taxon>
        <taxon>Bacilli</taxon>
        <taxon>Lactobacillales</taxon>
        <taxon>Lactobacillaceae</taxon>
        <taxon>Ligilactobacillus</taxon>
    </lineage>
</organism>
<comment type="caution">
    <text evidence="1">The sequence shown here is derived from an EMBL/GenBank/DDBJ whole genome shotgun (WGS) entry which is preliminary data.</text>
</comment>
<accession>A0A0R2LB65</accession>
<evidence type="ECO:0000313" key="2">
    <source>
        <dbReference type="Proteomes" id="UP000051886"/>
    </source>
</evidence>